<keyword evidence="3" id="KW-0472">Membrane</keyword>
<comment type="caution">
    <text evidence="5">The sequence shown here is derived from an EMBL/GenBank/DDBJ whole genome shotgun (WGS) entry which is preliminary data.</text>
</comment>
<gene>
    <name evidence="5" type="ORF">IAD31_08520</name>
</gene>
<evidence type="ECO:0000259" key="4">
    <source>
        <dbReference type="Pfam" id="PF00149"/>
    </source>
</evidence>
<evidence type="ECO:0000256" key="3">
    <source>
        <dbReference type="SAM" id="Phobius"/>
    </source>
</evidence>
<dbReference type="GO" id="GO:0016020">
    <property type="term" value="C:membrane"/>
    <property type="evidence" value="ECO:0007669"/>
    <property type="project" value="GOC"/>
</dbReference>
<keyword evidence="3" id="KW-1133">Transmembrane helix</keyword>
<organism evidence="5 6">
    <name type="scientific">Candidatus Enterenecus faecium</name>
    <dbReference type="NCBI Taxonomy" id="2840780"/>
    <lineage>
        <taxon>Bacteria</taxon>
        <taxon>Bacillati</taxon>
        <taxon>Bacillota</taxon>
        <taxon>Clostridia</taxon>
        <taxon>Eubacteriales</taxon>
        <taxon>Candidatus Enterenecus</taxon>
    </lineage>
</organism>
<sequence length="291" mass="32405">MKKHILRPSILICLILAVCLILYFGLFYISRHGLQVSVYDLPSDIDEPIRIVQLTDLHNSEFGPGNQRLIDAVTQQNPDLIFLTGDLINDDDPNLSIAVNLIHELSQVAPVFASYGNHELAYEDTFSTDLSQQYQQAGATFLDRSWTEYTVGHTTLRIGGVYSYCLPPQYTSEDNEPQQQVCDYLTAFQDTQLPTVLLCHLPVSWLGASLNSWDVDVVFAGHLHGGQVIIPGLGGLYAPDMGWFPGQLWGVYPSEDKEHTLILSRGLGSTEQVPRVNNIPEIVVVNLIPKN</sequence>
<dbReference type="PANTHER" id="PTHR31302:SF31">
    <property type="entry name" value="PHOSPHODIESTERASE YAEI"/>
    <property type="match status" value="1"/>
</dbReference>
<dbReference type="Proteomes" id="UP000886879">
    <property type="component" value="Unassembled WGS sequence"/>
</dbReference>
<proteinExistence type="predicted"/>
<feature type="domain" description="Calcineurin-like phosphoesterase" evidence="4">
    <location>
        <begin position="49"/>
        <end position="225"/>
    </location>
</feature>
<dbReference type="SUPFAM" id="SSF56300">
    <property type="entry name" value="Metallo-dependent phosphatases"/>
    <property type="match status" value="1"/>
</dbReference>
<accession>A0A9D0YVL5</accession>
<feature type="transmembrane region" description="Helical" evidence="3">
    <location>
        <begin position="9"/>
        <end position="29"/>
    </location>
</feature>
<dbReference type="GO" id="GO:0009245">
    <property type="term" value="P:lipid A biosynthetic process"/>
    <property type="evidence" value="ECO:0007669"/>
    <property type="project" value="TreeGrafter"/>
</dbReference>
<evidence type="ECO:0000256" key="2">
    <source>
        <dbReference type="ARBA" id="ARBA00022801"/>
    </source>
</evidence>
<dbReference type="PANTHER" id="PTHR31302">
    <property type="entry name" value="TRANSMEMBRANE PROTEIN WITH METALLOPHOSPHOESTERASE DOMAIN-RELATED"/>
    <property type="match status" value="1"/>
</dbReference>
<evidence type="ECO:0000313" key="5">
    <source>
        <dbReference type="EMBL" id="HIQ61618.1"/>
    </source>
</evidence>
<keyword evidence="1" id="KW-0479">Metal-binding</keyword>
<name>A0A9D0YVL5_9FIRM</name>
<dbReference type="Gene3D" id="3.60.21.10">
    <property type="match status" value="1"/>
</dbReference>
<dbReference type="Pfam" id="PF00149">
    <property type="entry name" value="Metallophos"/>
    <property type="match status" value="1"/>
</dbReference>
<evidence type="ECO:0000256" key="1">
    <source>
        <dbReference type="ARBA" id="ARBA00022723"/>
    </source>
</evidence>
<dbReference type="EMBL" id="DVFO01000090">
    <property type="protein sequence ID" value="HIQ61618.1"/>
    <property type="molecule type" value="Genomic_DNA"/>
</dbReference>
<reference evidence="5" key="1">
    <citation type="submission" date="2020-10" db="EMBL/GenBank/DDBJ databases">
        <authorList>
            <person name="Gilroy R."/>
        </authorList>
    </citation>
    <scope>NUCLEOTIDE SEQUENCE</scope>
    <source>
        <strain evidence="5">ChiGjej2B2-12916</strain>
    </source>
</reference>
<keyword evidence="3" id="KW-0812">Transmembrane</keyword>
<dbReference type="InterPro" id="IPR051158">
    <property type="entry name" value="Metallophosphoesterase_sf"/>
</dbReference>
<reference evidence="5" key="2">
    <citation type="journal article" date="2021" name="PeerJ">
        <title>Extensive microbial diversity within the chicken gut microbiome revealed by metagenomics and culture.</title>
        <authorList>
            <person name="Gilroy R."/>
            <person name="Ravi A."/>
            <person name="Getino M."/>
            <person name="Pursley I."/>
            <person name="Horton D.L."/>
            <person name="Alikhan N.F."/>
            <person name="Baker D."/>
            <person name="Gharbi K."/>
            <person name="Hall N."/>
            <person name="Watson M."/>
            <person name="Adriaenssens E.M."/>
            <person name="Foster-Nyarko E."/>
            <person name="Jarju S."/>
            <person name="Secka A."/>
            <person name="Antonio M."/>
            <person name="Oren A."/>
            <person name="Chaudhuri R.R."/>
            <person name="La Ragione R."/>
            <person name="Hildebrand F."/>
            <person name="Pallen M.J."/>
        </authorList>
    </citation>
    <scope>NUCLEOTIDE SEQUENCE</scope>
    <source>
        <strain evidence="5">ChiGjej2B2-12916</strain>
    </source>
</reference>
<dbReference type="GO" id="GO:0046872">
    <property type="term" value="F:metal ion binding"/>
    <property type="evidence" value="ECO:0007669"/>
    <property type="project" value="UniProtKB-KW"/>
</dbReference>
<evidence type="ECO:0000313" key="6">
    <source>
        <dbReference type="Proteomes" id="UP000886879"/>
    </source>
</evidence>
<protein>
    <submittedName>
        <fullName evidence="5">Metallophosphoesterase</fullName>
    </submittedName>
</protein>
<keyword evidence="2" id="KW-0378">Hydrolase</keyword>
<dbReference type="InterPro" id="IPR004843">
    <property type="entry name" value="Calcineurin-like_PHP"/>
</dbReference>
<dbReference type="AlphaFoldDB" id="A0A9D0YVL5"/>
<dbReference type="GO" id="GO:0008758">
    <property type="term" value="F:UDP-2,3-diacylglucosamine hydrolase activity"/>
    <property type="evidence" value="ECO:0007669"/>
    <property type="project" value="TreeGrafter"/>
</dbReference>
<dbReference type="InterPro" id="IPR029052">
    <property type="entry name" value="Metallo-depent_PP-like"/>
</dbReference>